<name>A0A3L6PMP8_PANMI</name>
<dbReference type="Proteomes" id="UP000275267">
    <property type="component" value="Unassembled WGS sequence"/>
</dbReference>
<evidence type="ECO:0000313" key="3">
    <source>
        <dbReference type="Proteomes" id="UP000275267"/>
    </source>
</evidence>
<organism evidence="2 3">
    <name type="scientific">Panicum miliaceum</name>
    <name type="common">Proso millet</name>
    <name type="synonym">Broomcorn millet</name>
    <dbReference type="NCBI Taxonomy" id="4540"/>
    <lineage>
        <taxon>Eukaryota</taxon>
        <taxon>Viridiplantae</taxon>
        <taxon>Streptophyta</taxon>
        <taxon>Embryophyta</taxon>
        <taxon>Tracheophyta</taxon>
        <taxon>Spermatophyta</taxon>
        <taxon>Magnoliopsida</taxon>
        <taxon>Liliopsida</taxon>
        <taxon>Poales</taxon>
        <taxon>Poaceae</taxon>
        <taxon>PACMAD clade</taxon>
        <taxon>Panicoideae</taxon>
        <taxon>Panicodae</taxon>
        <taxon>Paniceae</taxon>
        <taxon>Panicinae</taxon>
        <taxon>Panicum</taxon>
        <taxon>Panicum sect. Panicum</taxon>
    </lineage>
</organism>
<protein>
    <submittedName>
        <fullName evidence="2">Uncharacterized protein</fullName>
    </submittedName>
</protein>
<comment type="caution">
    <text evidence="2">The sequence shown here is derived from an EMBL/GenBank/DDBJ whole genome shotgun (WGS) entry which is preliminary data.</text>
</comment>
<keyword evidence="3" id="KW-1185">Reference proteome</keyword>
<sequence>MEPLELQIDRMAAPSKSTSSLPSRGDERCSAATEGVFDEQLERVQVDATVARAAALATSSFACAIPPTPVLHLPEPPMPARCSTKCQASRRIATLIYEGTSSTPVLPVLQITSSKVQ</sequence>
<accession>A0A3L6PMP8</accession>
<reference evidence="3" key="1">
    <citation type="journal article" date="2019" name="Nat. Commun.">
        <title>The genome of broomcorn millet.</title>
        <authorList>
            <person name="Zou C."/>
            <person name="Miki D."/>
            <person name="Li D."/>
            <person name="Tang Q."/>
            <person name="Xiao L."/>
            <person name="Rajput S."/>
            <person name="Deng P."/>
            <person name="Jia W."/>
            <person name="Huang R."/>
            <person name="Zhang M."/>
            <person name="Sun Y."/>
            <person name="Hu J."/>
            <person name="Fu X."/>
            <person name="Schnable P.S."/>
            <person name="Li F."/>
            <person name="Zhang H."/>
            <person name="Feng B."/>
            <person name="Zhu X."/>
            <person name="Liu R."/>
            <person name="Schnable J.C."/>
            <person name="Zhu J.-K."/>
            <person name="Zhang H."/>
        </authorList>
    </citation>
    <scope>NUCLEOTIDE SEQUENCE [LARGE SCALE GENOMIC DNA]</scope>
</reference>
<dbReference type="EMBL" id="PQIB02000017">
    <property type="protein sequence ID" value="RLM58928.1"/>
    <property type="molecule type" value="Genomic_DNA"/>
</dbReference>
<feature type="region of interest" description="Disordered" evidence="1">
    <location>
        <begin position="1"/>
        <end position="28"/>
    </location>
</feature>
<gene>
    <name evidence="2" type="ORF">C2845_PM18G03190</name>
</gene>
<dbReference type="AlphaFoldDB" id="A0A3L6PMP8"/>
<evidence type="ECO:0000256" key="1">
    <source>
        <dbReference type="SAM" id="MobiDB-lite"/>
    </source>
</evidence>
<evidence type="ECO:0000313" key="2">
    <source>
        <dbReference type="EMBL" id="RLM58928.1"/>
    </source>
</evidence>
<proteinExistence type="predicted"/>